<reference evidence="1" key="1">
    <citation type="journal article" date="2019" name="bioRxiv">
        <title>The Genome of the Zebra Mussel, Dreissena polymorpha: A Resource for Invasive Species Research.</title>
        <authorList>
            <person name="McCartney M.A."/>
            <person name="Auch B."/>
            <person name="Kono T."/>
            <person name="Mallez S."/>
            <person name="Zhang Y."/>
            <person name="Obille A."/>
            <person name="Becker A."/>
            <person name="Abrahante J.E."/>
            <person name="Garbe J."/>
            <person name="Badalamenti J.P."/>
            <person name="Herman A."/>
            <person name="Mangelson H."/>
            <person name="Liachko I."/>
            <person name="Sullivan S."/>
            <person name="Sone E.D."/>
            <person name="Koren S."/>
            <person name="Silverstein K.A.T."/>
            <person name="Beckman K.B."/>
            <person name="Gohl D.M."/>
        </authorList>
    </citation>
    <scope>NUCLEOTIDE SEQUENCE</scope>
    <source>
        <strain evidence="1">Duluth1</strain>
        <tissue evidence="1">Whole animal</tissue>
    </source>
</reference>
<name>A0A9D4I5R0_DREPO</name>
<evidence type="ECO:0000313" key="2">
    <source>
        <dbReference type="Proteomes" id="UP000828390"/>
    </source>
</evidence>
<reference evidence="1" key="2">
    <citation type="submission" date="2020-11" db="EMBL/GenBank/DDBJ databases">
        <authorList>
            <person name="McCartney M.A."/>
            <person name="Auch B."/>
            <person name="Kono T."/>
            <person name="Mallez S."/>
            <person name="Becker A."/>
            <person name="Gohl D.M."/>
            <person name="Silverstein K.A.T."/>
            <person name="Koren S."/>
            <person name="Bechman K.B."/>
            <person name="Herman A."/>
            <person name="Abrahante J.E."/>
            <person name="Garbe J."/>
        </authorList>
    </citation>
    <scope>NUCLEOTIDE SEQUENCE</scope>
    <source>
        <strain evidence="1">Duluth1</strain>
        <tissue evidence="1">Whole animal</tissue>
    </source>
</reference>
<proteinExistence type="predicted"/>
<evidence type="ECO:0000313" key="1">
    <source>
        <dbReference type="EMBL" id="KAH3748328.1"/>
    </source>
</evidence>
<accession>A0A9D4I5R0</accession>
<keyword evidence="2" id="KW-1185">Reference proteome</keyword>
<dbReference type="Proteomes" id="UP000828390">
    <property type="component" value="Unassembled WGS sequence"/>
</dbReference>
<dbReference type="EMBL" id="JAIWYP010000010">
    <property type="protein sequence ID" value="KAH3748328.1"/>
    <property type="molecule type" value="Genomic_DNA"/>
</dbReference>
<protein>
    <submittedName>
        <fullName evidence="1">Uncharacterized protein</fullName>
    </submittedName>
</protein>
<comment type="caution">
    <text evidence="1">The sequence shown here is derived from an EMBL/GenBank/DDBJ whole genome shotgun (WGS) entry which is preliminary data.</text>
</comment>
<organism evidence="1 2">
    <name type="scientific">Dreissena polymorpha</name>
    <name type="common">Zebra mussel</name>
    <name type="synonym">Mytilus polymorpha</name>
    <dbReference type="NCBI Taxonomy" id="45954"/>
    <lineage>
        <taxon>Eukaryota</taxon>
        <taxon>Metazoa</taxon>
        <taxon>Spiralia</taxon>
        <taxon>Lophotrochozoa</taxon>
        <taxon>Mollusca</taxon>
        <taxon>Bivalvia</taxon>
        <taxon>Autobranchia</taxon>
        <taxon>Heteroconchia</taxon>
        <taxon>Euheterodonta</taxon>
        <taxon>Imparidentia</taxon>
        <taxon>Neoheterodontei</taxon>
        <taxon>Myida</taxon>
        <taxon>Dreissenoidea</taxon>
        <taxon>Dreissenidae</taxon>
        <taxon>Dreissena</taxon>
    </lineage>
</organism>
<sequence>MPTARLNQYTATGLFGPPGLVAQLPLMLDYERGQEIAQIQSLTDVVTTVLEIRARTPCVQLTRVLPEVSVSEFQYK</sequence>
<gene>
    <name evidence="1" type="ORF">DPMN_182769</name>
</gene>
<dbReference type="AlphaFoldDB" id="A0A9D4I5R0"/>